<proteinExistence type="predicted"/>
<name>A0A1T3NIG5_9ACTN</name>
<gene>
    <name evidence="1" type="ORF">B4N89_44875</name>
</gene>
<organism evidence="1 2">
    <name type="scientific">Embleya scabrispora</name>
    <dbReference type="NCBI Taxonomy" id="159449"/>
    <lineage>
        <taxon>Bacteria</taxon>
        <taxon>Bacillati</taxon>
        <taxon>Actinomycetota</taxon>
        <taxon>Actinomycetes</taxon>
        <taxon>Kitasatosporales</taxon>
        <taxon>Streptomycetaceae</taxon>
        <taxon>Embleya</taxon>
    </lineage>
</organism>
<dbReference type="AlphaFoldDB" id="A0A1T3NIG5"/>
<accession>A0A1T3NIG5</accession>
<reference evidence="1 2" key="1">
    <citation type="submission" date="2017-03" db="EMBL/GenBank/DDBJ databases">
        <title>Draft genome sequence of Streptomyces scabrisporus NF3, endophyte isolated from Amphipterygium adstringens.</title>
        <authorList>
            <person name="Vazquez M."/>
            <person name="Ceapa C.D."/>
            <person name="Rodriguez Luna D."/>
            <person name="Sanchez Esquivel S."/>
        </authorList>
    </citation>
    <scope>NUCLEOTIDE SEQUENCE [LARGE SCALE GENOMIC DNA]</scope>
    <source>
        <strain evidence="1 2">NF3</strain>
    </source>
</reference>
<comment type="caution">
    <text evidence="1">The sequence shown here is derived from an EMBL/GenBank/DDBJ whole genome shotgun (WGS) entry which is preliminary data.</text>
</comment>
<dbReference type="EMBL" id="MWQN01000005">
    <property type="protein sequence ID" value="OPC76629.1"/>
    <property type="molecule type" value="Genomic_DNA"/>
</dbReference>
<keyword evidence="2" id="KW-1185">Reference proteome</keyword>
<sequence length="79" mass="8634">MTTNPRAAVLDLYEMFGRAVVAVHDGDSTLARELMLRAAWLFGPDALEAVTIQVLSGAAPSPVDSDHWEAWLLELHVSM</sequence>
<evidence type="ECO:0000313" key="1">
    <source>
        <dbReference type="EMBL" id="OPC76629.1"/>
    </source>
</evidence>
<protein>
    <submittedName>
        <fullName evidence="1">Uncharacterized protein</fullName>
    </submittedName>
</protein>
<dbReference type="RefSeq" id="WP_078982469.1">
    <property type="nucleotide sequence ID" value="NZ_MWQN01000005.1"/>
</dbReference>
<evidence type="ECO:0000313" key="2">
    <source>
        <dbReference type="Proteomes" id="UP000190037"/>
    </source>
</evidence>
<dbReference type="Proteomes" id="UP000190037">
    <property type="component" value="Unassembled WGS sequence"/>
</dbReference>